<protein>
    <submittedName>
        <fullName evidence="1">Uncharacterized protein</fullName>
    </submittedName>
</protein>
<dbReference type="RefSeq" id="WP_170843912.1">
    <property type="nucleotide sequence ID" value="NZ_FOBW01000012.1"/>
</dbReference>
<reference evidence="2" key="1">
    <citation type="submission" date="2016-10" db="EMBL/GenBank/DDBJ databases">
        <authorList>
            <person name="Varghese N."/>
            <person name="Submissions S."/>
        </authorList>
    </citation>
    <scope>NUCLEOTIDE SEQUENCE [LARGE SCALE GENOMIC DNA]</scope>
    <source>
        <strain evidence="2">B48,IBRC-M 10115,DSM 25386,CECT 8001</strain>
    </source>
</reference>
<dbReference type="AlphaFoldDB" id="A0A1H8G148"/>
<dbReference type="EMBL" id="FOBW01000012">
    <property type="protein sequence ID" value="SEN37706.1"/>
    <property type="molecule type" value="Genomic_DNA"/>
</dbReference>
<name>A0A1H8G148_9BACI</name>
<evidence type="ECO:0000313" key="2">
    <source>
        <dbReference type="Proteomes" id="UP000198553"/>
    </source>
</evidence>
<accession>A0A1H8G148</accession>
<evidence type="ECO:0000313" key="1">
    <source>
        <dbReference type="EMBL" id="SEN37706.1"/>
    </source>
</evidence>
<proteinExistence type="predicted"/>
<organism evidence="1 2">
    <name type="scientific">Mesobacillus persicus</name>
    <dbReference type="NCBI Taxonomy" id="930146"/>
    <lineage>
        <taxon>Bacteria</taxon>
        <taxon>Bacillati</taxon>
        <taxon>Bacillota</taxon>
        <taxon>Bacilli</taxon>
        <taxon>Bacillales</taxon>
        <taxon>Bacillaceae</taxon>
        <taxon>Mesobacillus</taxon>
    </lineage>
</organism>
<sequence length="48" mass="5652">MTNLDKDFPVANLDESQLEQIESLESELRKQTNENIVLIAYDEKNERK</sequence>
<keyword evidence="2" id="KW-1185">Reference proteome</keyword>
<gene>
    <name evidence="1" type="ORF">SAMN05192533_11244</name>
</gene>
<dbReference type="Proteomes" id="UP000198553">
    <property type="component" value="Unassembled WGS sequence"/>
</dbReference>